<keyword evidence="2" id="KW-0614">Plasmid</keyword>
<evidence type="ECO:0000313" key="3">
    <source>
        <dbReference type="Proteomes" id="UP000000537"/>
    </source>
</evidence>
<keyword evidence="3" id="KW-1185">Reference proteome</keyword>
<dbReference type="HOGENOM" id="CLU_1659990_0_0_6"/>
<organism evidence="2 3">
    <name type="scientific">Aliivibrio fischeri (strain ATCC 700601 / ES114)</name>
    <name type="common">Vibrio fischeri</name>
    <dbReference type="NCBI Taxonomy" id="312309"/>
    <lineage>
        <taxon>Bacteria</taxon>
        <taxon>Pseudomonadati</taxon>
        <taxon>Pseudomonadota</taxon>
        <taxon>Gammaproteobacteria</taxon>
        <taxon>Vibrionales</taxon>
        <taxon>Vibrionaceae</taxon>
        <taxon>Aliivibrio</taxon>
    </lineage>
</organism>
<dbReference type="Proteomes" id="UP000000537">
    <property type="component" value="Plasmid pES100"/>
</dbReference>
<dbReference type="GeneID" id="54166525"/>
<evidence type="ECO:0000256" key="1">
    <source>
        <dbReference type="SAM" id="Phobius"/>
    </source>
</evidence>
<keyword evidence="1" id="KW-1133">Transmembrane helix</keyword>
<dbReference type="EnsemblBacteria" id="AAW88274">
    <property type="protein sequence ID" value="AAW88274"/>
    <property type="gene ID" value="VF_B0032"/>
</dbReference>
<dbReference type="PATRIC" id="fig|312309.11.peg.3801"/>
<proteinExistence type="predicted"/>
<dbReference type="EMBL" id="CP000022">
    <property type="protein sequence ID" value="AAW88274.1"/>
    <property type="molecule type" value="Genomic_DNA"/>
</dbReference>
<keyword evidence="1" id="KW-0472">Membrane</keyword>
<dbReference type="RefSeq" id="WP_011263990.1">
    <property type="nucleotide sequence ID" value="NC_006842.1"/>
</dbReference>
<dbReference type="eggNOG" id="ENOG5031PNM">
    <property type="taxonomic scope" value="Bacteria"/>
</dbReference>
<dbReference type="KEGG" id="vfi:VF_B0032"/>
<accession>Q5DY72</accession>
<protein>
    <submittedName>
        <fullName evidence="2">Transporter</fullName>
    </submittedName>
</protein>
<sequence>MRHQRGSFSVGLLQYLSISLIILVFFTSSLLNVLSDMRLAKEIHVSVQEIRQKSALHYANQVLQSRCLPQTTLTMALIGIPDNDGLAKYDVKYIQRAQPNSAPSGIEIRATLHDKEMVERVARLLSPTQQNNDTFIFHFPLRNQLHDWQQLNVNNGCIK</sequence>
<dbReference type="AlphaFoldDB" id="Q5DY72"/>
<keyword evidence="1" id="KW-0812">Transmembrane</keyword>
<feature type="transmembrane region" description="Helical" evidence="1">
    <location>
        <begin position="12"/>
        <end position="34"/>
    </location>
</feature>
<geneLocation type="plasmid" evidence="2 3">
    <name>pES100</name>
</geneLocation>
<evidence type="ECO:0000313" key="2">
    <source>
        <dbReference type="EMBL" id="AAW88274.1"/>
    </source>
</evidence>
<name>Q5DY72_ALIF1</name>
<dbReference type="OrthoDB" id="9958888at2"/>
<reference evidence="2 3" key="2">
    <citation type="journal article" date="2008" name="BMC Genomics">
        <title>Comparative genomics-based investigation of resequencing targets in Vibrio fischeri: focus on point miscalls and artefactual expansions.</title>
        <authorList>
            <person name="Mandel M.J."/>
            <person name="Stabb E.V."/>
            <person name="Ruby E.G."/>
        </authorList>
    </citation>
    <scope>NUCLEOTIDE SEQUENCE [LARGE SCALE GENOMIC DNA]</scope>
    <source>
        <strain evidence="3">ATCC 700601 / ES114</strain>
    </source>
</reference>
<reference evidence="2 3" key="1">
    <citation type="journal article" date="2005" name="Proc. Natl. Acad. Sci. U.S.A.">
        <title>Complete genome sequence of Vibrio fischeri: a symbiotic bacterium with pathogenic congeners.</title>
        <authorList>
            <person name="Ruby E.G."/>
            <person name="Urbanowski M."/>
            <person name="Campbell J."/>
            <person name="Dunn A."/>
            <person name="Faini M."/>
            <person name="Gunsalus R."/>
            <person name="Lostroh P."/>
            <person name="Lupp C."/>
            <person name="McCann J."/>
            <person name="Millikan D."/>
            <person name="Schaefer A."/>
            <person name="Stabb E."/>
            <person name="Stevens A."/>
            <person name="Visick K."/>
            <person name="Whistler C."/>
            <person name="Greenberg E.P."/>
        </authorList>
    </citation>
    <scope>NUCLEOTIDE SEQUENCE [LARGE SCALE GENOMIC DNA]</scope>
    <source>
        <strain evidence="3">ATCC 700601 / ES114</strain>
    </source>
</reference>
<gene>
    <name evidence="2" type="ordered locus">VF_B0032</name>
</gene>